<gene>
    <name evidence="10" type="ORF">HETSPECPRED_008750</name>
</gene>
<feature type="non-terminal residue" evidence="10">
    <location>
        <position position="308"/>
    </location>
</feature>
<dbReference type="GO" id="GO:0015677">
    <property type="term" value="P:copper ion import"/>
    <property type="evidence" value="ECO:0007669"/>
    <property type="project" value="TreeGrafter"/>
</dbReference>
<evidence type="ECO:0000256" key="8">
    <source>
        <dbReference type="SAM" id="SignalP"/>
    </source>
</evidence>
<dbReference type="Pfam" id="PF01794">
    <property type="entry name" value="Ferric_reduct"/>
    <property type="match status" value="1"/>
</dbReference>
<feature type="domain" description="Ferric oxidoreductase" evidence="9">
    <location>
        <begin position="161"/>
        <end position="281"/>
    </location>
</feature>
<evidence type="ECO:0000256" key="6">
    <source>
        <dbReference type="ARBA" id="ARBA00023136"/>
    </source>
</evidence>
<proteinExistence type="predicted"/>
<keyword evidence="3 7" id="KW-0812">Transmembrane</keyword>
<dbReference type="GO" id="GO:0005886">
    <property type="term" value="C:plasma membrane"/>
    <property type="evidence" value="ECO:0007669"/>
    <property type="project" value="TreeGrafter"/>
</dbReference>
<evidence type="ECO:0000256" key="5">
    <source>
        <dbReference type="ARBA" id="ARBA00023065"/>
    </source>
</evidence>
<dbReference type="GO" id="GO:0006826">
    <property type="term" value="P:iron ion transport"/>
    <property type="evidence" value="ECO:0007669"/>
    <property type="project" value="TreeGrafter"/>
</dbReference>
<organism evidence="10 11">
    <name type="scientific">Heterodermia speciosa</name>
    <dbReference type="NCBI Taxonomy" id="116794"/>
    <lineage>
        <taxon>Eukaryota</taxon>
        <taxon>Fungi</taxon>
        <taxon>Dikarya</taxon>
        <taxon>Ascomycota</taxon>
        <taxon>Pezizomycotina</taxon>
        <taxon>Lecanoromycetes</taxon>
        <taxon>OSLEUM clade</taxon>
        <taxon>Lecanoromycetidae</taxon>
        <taxon>Caliciales</taxon>
        <taxon>Physciaceae</taxon>
        <taxon>Heterodermia</taxon>
    </lineage>
</organism>
<keyword evidence="2" id="KW-0813">Transport</keyword>
<feature type="transmembrane region" description="Helical" evidence="7">
    <location>
        <begin position="124"/>
        <end position="144"/>
    </location>
</feature>
<dbReference type="PANTHER" id="PTHR32361:SF24">
    <property type="entry name" value="REDUCTASE, PUTATIVE (AFU_ORTHOLOGUE AFUA_3G10820)-RELATED"/>
    <property type="match status" value="1"/>
</dbReference>
<keyword evidence="8" id="KW-0732">Signal</keyword>
<dbReference type="PANTHER" id="PTHR32361">
    <property type="entry name" value="FERRIC/CUPRIC REDUCTASE TRANSMEMBRANE COMPONENT"/>
    <property type="match status" value="1"/>
</dbReference>
<feature type="chain" id="PRO_5034263312" description="Ferric oxidoreductase domain-containing protein" evidence="8">
    <location>
        <begin position="21"/>
        <end position="308"/>
    </location>
</feature>
<protein>
    <recommendedName>
        <fullName evidence="9">Ferric oxidoreductase domain-containing protein</fullName>
    </recommendedName>
</protein>
<evidence type="ECO:0000256" key="4">
    <source>
        <dbReference type="ARBA" id="ARBA00022989"/>
    </source>
</evidence>
<dbReference type="AlphaFoldDB" id="A0A8H3ERD0"/>
<evidence type="ECO:0000256" key="3">
    <source>
        <dbReference type="ARBA" id="ARBA00022692"/>
    </source>
</evidence>
<keyword evidence="4 7" id="KW-1133">Transmembrane helix</keyword>
<accession>A0A8H3ERD0</accession>
<evidence type="ECO:0000256" key="7">
    <source>
        <dbReference type="SAM" id="Phobius"/>
    </source>
</evidence>
<feature type="transmembrane region" description="Helical" evidence="7">
    <location>
        <begin position="44"/>
        <end position="62"/>
    </location>
</feature>
<reference evidence="10" key="1">
    <citation type="submission" date="2021-03" db="EMBL/GenBank/DDBJ databases">
        <authorList>
            <person name="Tagirdzhanova G."/>
        </authorList>
    </citation>
    <scope>NUCLEOTIDE SEQUENCE</scope>
</reference>
<keyword evidence="5" id="KW-0406">Ion transport</keyword>
<sequence length="308" mass="34523">MAPLLIIWLPIALCTATVSAEKTHGSSAELAAAAVDNSRFSKYTLILLAALVVCLAIYRTVLHSVRYIRALTCLNNDTQQFFKDPNELYATFKQHLLYAPLFRKRHGREMRIGPMSFGILPTRFQSLALAGIVTMNVVFCTYGIEWHGEQSAMLVHLRNRTGTLAMINMIPLVLLAGRNNPLIWLLGIPFDVFNLVHRWFGRIVMVEALLHSLAFTINSVNKAGWNSFTSSLAKNQMLLTGAVGTIALVVITFQASTVLRRAFYETFLHLHIALVITALVALWYHLDGLPAQFHLKIVIVLWGLERLL</sequence>
<evidence type="ECO:0000259" key="9">
    <source>
        <dbReference type="Pfam" id="PF01794"/>
    </source>
</evidence>
<dbReference type="EMBL" id="CAJPDS010000007">
    <property type="protein sequence ID" value="CAF9908852.1"/>
    <property type="molecule type" value="Genomic_DNA"/>
</dbReference>
<feature type="transmembrane region" description="Helical" evidence="7">
    <location>
        <begin position="237"/>
        <end position="255"/>
    </location>
</feature>
<dbReference type="GO" id="GO:0000293">
    <property type="term" value="F:ferric-chelate reductase activity"/>
    <property type="evidence" value="ECO:0007669"/>
    <property type="project" value="TreeGrafter"/>
</dbReference>
<feature type="transmembrane region" description="Helical" evidence="7">
    <location>
        <begin position="267"/>
        <end position="286"/>
    </location>
</feature>
<keyword evidence="11" id="KW-1185">Reference proteome</keyword>
<name>A0A8H3ERD0_9LECA</name>
<evidence type="ECO:0000256" key="2">
    <source>
        <dbReference type="ARBA" id="ARBA00022448"/>
    </source>
</evidence>
<feature type="signal peptide" evidence="8">
    <location>
        <begin position="1"/>
        <end position="20"/>
    </location>
</feature>
<dbReference type="OrthoDB" id="4494341at2759"/>
<dbReference type="InterPro" id="IPR051410">
    <property type="entry name" value="Ferric/Cupric_Reductase"/>
</dbReference>
<evidence type="ECO:0000313" key="11">
    <source>
        <dbReference type="Proteomes" id="UP000664521"/>
    </source>
</evidence>
<feature type="transmembrane region" description="Helical" evidence="7">
    <location>
        <begin position="164"/>
        <end position="187"/>
    </location>
</feature>
<evidence type="ECO:0000313" key="10">
    <source>
        <dbReference type="EMBL" id="CAF9908852.1"/>
    </source>
</evidence>
<dbReference type="InterPro" id="IPR013130">
    <property type="entry name" value="Fe3_Rdtase_TM_dom"/>
</dbReference>
<comment type="subcellular location">
    <subcellularLocation>
        <location evidence="1">Membrane</location>
        <topology evidence="1">Multi-pass membrane protein</topology>
    </subcellularLocation>
</comment>
<comment type="caution">
    <text evidence="10">The sequence shown here is derived from an EMBL/GenBank/DDBJ whole genome shotgun (WGS) entry which is preliminary data.</text>
</comment>
<feature type="transmembrane region" description="Helical" evidence="7">
    <location>
        <begin position="199"/>
        <end position="217"/>
    </location>
</feature>
<dbReference type="GO" id="GO:0006879">
    <property type="term" value="P:intracellular iron ion homeostasis"/>
    <property type="evidence" value="ECO:0007669"/>
    <property type="project" value="TreeGrafter"/>
</dbReference>
<evidence type="ECO:0000256" key="1">
    <source>
        <dbReference type="ARBA" id="ARBA00004141"/>
    </source>
</evidence>
<keyword evidence="6 7" id="KW-0472">Membrane</keyword>
<dbReference type="Proteomes" id="UP000664521">
    <property type="component" value="Unassembled WGS sequence"/>
</dbReference>